<accession>A0AAV2F848</accession>
<evidence type="ECO:0000313" key="3">
    <source>
        <dbReference type="Proteomes" id="UP001497516"/>
    </source>
</evidence>
<dbReference type="Proteomes" id="UP001497516">
    <property type="component" value="Chromosome 6"/>
</dbReference>
<keyword evidence="3" id="KW-1185">Reference proteome</keyword>
<dbReference type="AlphaFoldDB" id="A0AAV2F848"/>
<sequence length="165" mass="17828">MNQLALVIICIRAQTSLLKQTALVEGKKKPAVDTPRSVSPPSSPLAYFEDSNNHETSRGNDGALPFPLDLITRWQIIHSTSCLLLAGDNNNREIPLPTVITRRRASLLEGTICSAIDDSNNTDTSLLKQAALAVGGVICSVSLWTVAPLCFDFPSLESKLLSVEK</sequence>
<feature type="region of interest" description="Disordered" evidence="1">
    <location>
        <begin position="28"/>
        <end position="60"/>
    </location>
</feature>
<evidence type="ECO:0000313" key="2">
    <source>
        <dbReference type="EMBL" id="CAL1394207.1"/>
    </source>
</evidence>
<name>A0AAV2F848_9ROSI</name>
<organism evidence="2 3">
    <name type="scientific">Linum trigynum</name>
    <dbReference type="NCBI Taxonomy" id="586398"/>
    <lineage>
        <taxon>Eukaryota</taxon>
        <taxon>Viridiplantae</taxon>
        <taxon>Streptophyta</taxon>
        <taxon>Embryophyta</taxon>
        <taxon>Tracheophyta</taxon>
        <taxon>Spermatophyta</taxon>
        <taxon>Magnoliopsida</taxon>
        <taxon>eudicotyledons</taxon>
        <taxon>Gunneridae</taxon>
        <taxon>Pentapetalae</taxon>
        <taxon>rosids</taxon>
        <taxon>fabids</taxon>
        <taxon>Malpighiales</taxon>
        <taxon>Linaceae</taxon>
        <taxon>Linum</taxon>
    </lineage>
</organism>
<proteinExistence type="predicted"/>
<protein>
    <submittedName>
        <fullName evidence="2">Uncharacterized protein</fullName>
    </submittedName>
</protein>
<reference evidence="2 3" key="1">
    <citation type="submission" date="2024-04" db="EMBL/GenBank/DDBJ databases">
        <authorList>
            <person name="Fracassetti M."/>
        </authorList>
    </citation>
    <scope>NUCLEOTIDE SEQUENCE [LARGE SCALE GENOMIC DNA]</scope>
</reference>
<dbReference type="EMBL" id="OZ034819">
    <property type="protein sequence ID" value="CAL1394207.1"/>
    <property type="molecule type" value="Genomic_DNA"/>
</dbReference>
<gene>
    <name evidence="2" type="ORF">LTRI10_LOCUS34726</name>
</gene>
<evidence type="ECO:0000256" key="1">
    <source>
        <dbReference type="SAM" id="MobiDB-lite"/>
    </source>
</evidence>